<dbReference type="SUPFAM" id="SSF47336">
    <property type="entry name" value="ACP-like"/>
    <property type="match status" value="2"/>
</dbReference>
<dbReference type="Gene3D" id="3.30.559.10">
    <property type="entry name" value="Chloramphenicol acetyltransferase-like domain"/>
    <property type="match status" value="1"/>
</dbReference>
<gene>
    <name evidence="6" type="ORF">GCM10011610_24970</name>
</gene>
<feature type="domain" description="Carrier" evidence="5">
    <location>
        <begin position="513"/>
        <end position="588"/>
    </location>
</feature>
<organism evidence="6 7">
    <name type="scientific">Nocardia rhizosphaerihabitans</name>
    <dbReference type="NCBI Taxonomy" id="1691570"/>
    <lineage>
        <taxon>Bacteria</taxon>
        <taxon>Bacillati</taxon>
        <taxon>Actinomycetota</taxon>
        <taxon>Actinomycetes</taxon>
        <taxon>Mycobacteriales</taxon>
        <taxon>Nocardiaceae</taxon>
        <taxon>Nocardia</taxon>
    </lineage>
</organism>
<reference evidence="7" key="1">
    <citation type="journal article" date="2019" name="Int. J. Syst. Evol. Microbiol.">
        <title>The Global Catalogue of Microorganisms (GCM) 10K type strain sequencing project: providing services to taxonomists for standard genome sequencing and annotation.</title>
        <authorList>
            <consortium name="The Broad Institute Genomics Platform"/>
            <consortium name="The Broad Institute Genome Sequencing Center for Infectious Disease"/>
            <person name="Wu L."/>
            <person name="Ma J."/>
        </authorList>
    </citation>
    <scope>NUCLEOTIDE SEQUENCE [LARGE SCALE GENOMIC DNA]</scope>
    <source>
        <strain evidence="7">CGMCC 4.7329</strain>
    </source>
</reference>
<dbReference type="PANTHER" id="PTHR45527">
    <property type="entry name" value="NONRIBOSOMAL PEPTIDE SYNTHETASE"/>
    <property type="match status" value="1"/>
</dbReference>
<sequence length="2034" mass="213902">MTAIGQQATLGAILGRGGTGDGIAVIDGGTTMTYGALADSANRLARELIAHSVGPETVVVLAVPRSAELVRAVSAVAATGAALLPIDVRQPQARRRYLLADSAATIGITTRALLADLPAWITWLVLDDPDLVRRCATRDPAPLTDTDRVRPTHVDQLAYVLYTSGSTGTPKSVAVPHRGLAALVAEVSAHLGPWEQARVLQVSSPGFDLFVHELMLTFTHGATLVIVPPEITVGAELDELIAGQAVTHAVLTPAVLATLDPARHATLRGLVVGGDASDPALVARWAPGRTYLNSYGPTETTIFVSATPVVAGGPIVLGAVFDGWSALILDECLRPVEPGEPGELYLSGPGVARGYRRRPGATATRFVADPFGPAGARIYRTGDLVRRRRADDDAAPGALEFLGRTDFQLKVSGIRLEPGEIDAVLAGHADVRSAITIGWRTPAGALVPVSYVVPEPGRAVDTAELMMFARERLAAHAVPATVIVLDALPLTPVGKVDRAALPAPMFASSGGPAPTDSVERLVGTVIAGLLGVESVGVDDDFFALGGNSLLAAQLGARLAAATRKHVPVRTVFDAPTVARLAVVIRHMSKAAPRPPVTRRSRPDSLPLAPAQQRLWVLNRLDHRSPADNIALAVRLRGPLSVAALRAAFDDVIERHEPLRTLYLDQEGVGIQHILPIDHVRTALVPVRLRSDELTAALAEFGTAGFDLTTEMPMRTRLFAVGEDEHVLAVIVHHISADGWSLGPLLRDLLAAYAARLHQTGWGRSSFPIAGAPAGPAFEAGSGFEADSAGEDGGSLGPALEPLPVSYVDYALAQGDWLAQDSGAATLDGQLRYWRVRLAGLAPRLELPVDRPHPPVASGRGAVAAFEFDAELTARIRRIAMAHGATQFMVLHAILAVALARSGGGADISIGTPVAGRGGPELDDLVGMFVNMVVLRITVDPADPFTALLARARDIGLGALANADIPFERVVEALDPPRTRAHHPLFQVVLTAATDAGPVGTDLGGLTVEPVDPVESPAKFDLQLTMSDPAAATLRVAITYATDLFDRDTIDQLIHTVDRITSAVTADPSATVGDIDLIDATRSAAVRAPALIRPDQRILGDLFDLAAHRHRHAVAIRSGETTVTYGELDDRSAALARELVAAGAGPERRVAVFIPRSADLVVAIVAVVRSGAAYVPVDPDYPRDRIDYLLADARPVCVITAGLIVHRTDEPAAGAVARSNDEGGEERGVDPGTRPRPASVGVGHDSADPPTDAVPHDVSDQGERHIVSRRPAEADRVAFETSPIRHARAVNVAYVIYTSGSTGAPKGVAVEHRQIVALLERTRRVLSTRSTDVWALFHSVAFDFSVWELWGALTTGAALVVIDKDTARSPEQLRELLVREQVSVLGQTPSAFAGLDDTDARATGAPLALRRIVFGGEALDPRRLAAWIDRHGASGPALVNMFGITETTVHVTHTTITTGTYARAGSPVGQPLDGLSVQILDDRLRPVPTGVIGEIYVAGAQVTRGYLHRPGLTATRFVANPGAVGGVLYRSGDLGRWTREGTLEHFGRADRQVKIRGYRIEPAEIEVALLDCPGVGAAAVVVHEDPTTGRQLVGYVVPGGSNSAVTGPGNAAVTGGGNAAVTGGGNGAIAGGGYTALSGSGVRAQLRERLPEHQVPAAVVVIDALPLTANGKLDLARLPSPAFTSDRAYRAPQGPVEQRIAAVYAELLGCDRVGADDSFFDLGGNSMVATRLVARLRTELAAEVALAWLFSDPSPAGLARRIAEDTGEESALAPVLALRARGSGAPLFCVHPVVGLSWSFAGLSAELDCPLYGVQSPAIVEDAPPPESIDALAADYVTRIRAVQPHGPYRLLGWCVGGVIAHAMAVRLQDLGEQVEVLAMLDSFVGDVGYRSAAPVTVGDLLGQFGTEHELATPVTDFTPEDAVALVSNLPGPFEELTEERVHRLFAGILHAQVIGAAHRPRVFHGDLLFFTADRDDRGEGRAAGAWRNHIAGDIRNVPVDATHWDITGAAALRTIGPALAAALEGWATVQRAAS</sequence>
<dbReference type="Gene3D" id="1.10.1200.10">
    <property type="entry name" value="ACP-like"/>
    <property type="match status" value="1"/>
</dbReference>
<dbReference type="PANTHER" id="PTHR45527:SF14">
    <property type="entry name" value="PLIPASTATIN SYNTHASE SUBUNIT B"/>
    <property type="match status" value="1"/>
</dbReference>
<dbReference type="Pfam" id="PF13193">
    <property type="entry name" value="AMP-binding_C"/>
    <property type="match status" value="1"/>
</dbReference>
<dbReference type="InterPro" id="IPR020845">
    <property type="entry name" value="AMP-binding_CS"/>
</dbReference>
<dbReference type="Gene3D" id="3.30.300.30">
    <property type="match status" value="2"/>
</dbReference>
<dbReference type="InterPro" id="IPR045851">
    <property type="entry name" value="AMP-bd_C_sf"/>
</dbReference>
<dbReference type="Pfam" id="PF00668">
    <property type="entry name" value="Condensation"/>
    <property type="match status" value="2"/>
</dbReference>
<name>A0ABQ2KBR7_9NOCA</name>
<dbReference type="PROSITE" id="PS00455">
    <property type="entry name" value="AMP_BINDING"/>
    <property type="match status" value="2"/>
</dbReference>
<dbReference type="RefSeq" id="WP_189027175.1">
    <property type="nucleotide sequence ID" value="NZ_BMNE01000002.1"/>
</dbReference>
<evidence type="ECO:0000256" key="1">
    <source>
        <dbReference type="ARBA" id="ARBA00001957"/>
    </source>
</evidence>
<dbReference type="Gene3D" id="3.40.50.1820">
    <property type="entry name" value="alpha/beta hydrolase"/>
    <property type="match status" value="1"/>
</dbReference>
<dbReference type="InterPro" id="IPR000873">
    <property type="entry name" value="AMP-dep_synth/lig_dom"/>
</dbReference>
<dbReference type="InterPro" id="IPR006162">
    <property type="entry name" value="Ppantetheine_attach_site"/>
</dbReference>
<dbReference type="Gene3D" id="3.40.50.12780">
    <property type="entry name" value="N-terminal domain of ligase-like"/>
    <property type="match status" value="1"/>
</dbReference>
<dbReference type="CDD" id="cd05930">
    <property type="entry name" value="A_NRPS"/>
    <property type="match status" value="1"/>
</dbReference>
<dbReference type="PROSITE" id="PS00012">
    <property type="entry name" value="PHOSPHOPANTETHEINE"/>
    <property type="match status" value="2"/>
</dbReference>
<dbReference type="InterPro" id="IPR029058">
    <property type="entry name" value="AB_hydrolase_fold"/>
</dbReference>
<dbReference type="SMART" id="SM00824">
    <property type="entry name" value="PKS_TE"/>
    <property type="match status" value="1"/>
</dbReference>
<dbReference type="Pfam" id="PF00550">
    <property type="entry name" value="PP-binding"/>
    <property type="match status" value="2"/>
</dbReference>
<feature type="compositionally biased region" description="Basic and acidic residues" evidence="4">
    <location>
        <begin position="1253"/>
        <end position="1270"/>
    </location>
</feature>
<evidence type="ECO:0000313" key="6">
    <source>
        <dbReference type="EMBL" id="GGN77934.1"/>
    </source>
</evidence>
<evidence type="ECO:0000256" key="3">
    <source>
        <dbReference type="ARBA" id="ARBA00022553"/>
    </source>
</evidence>
<dbReference type="Gene3D" id="2.30.38.10">
    <property type="entry name" value="Luciferase, Domain 3"/>
    <property type="match status" value="1"/>
</dbReference>
<accession>A0ABQ2KBR7</accession>
<comment type="caution">
    <text evidence="6">The sequence shown here is derived from an EMBL/GenBank/DDBJ whole genome shotgun (WGS) entry which is preliminary data.</text>
</comment>
<dbReference type="SUPFAM" id="SSF56801">
    <property type="entry name" value="Acetyl-CoA synthetase-like"/>
    <property type="match status" value="2"/>
</dbReference>
<dbReference type="InterPro" id="IPR009081">
    <property type="entry name" value="PP-bd_ACP"/>
</dbReference>
<dbReference type="InterPro" id="IPR036736">
    <property type="entry name" value="ACP-like_sf"/>
</dbReference>
<keyword evidence="3" id="KW-0597">Phosphoprotein</keyword>
<dbReference type="EMBL" id="BMNE01000002">
    <property type="protein sequence ID" value="GGN77934.1"/>
    <property type="molecule type" value="Genomic_DNA"/>
</dbReference>
<dbReference type="Gene3D" id="3.40.50.980">
    <property type="match status" value="2"/>
</dbReference>
<feature type="region of interest" description="Disordered" evidence="4">
    <location>
        <begin position="1213"/>
        <end position="1270"/>
    </location>
</feature>
<dbReference type="Pfam" id="PF00501">
    <property type="entry name" value="AMP-binding"/>
    <property type="match status" value="2"/>
</dbReference>
<evidence type="ECO:0000259" key="5">
    <source>
        <dbReference type="PROSITE" id="PS50075"/>
    </source>
</evidence>
<keyword evidence="7" id="KW-1185">Reference proteome</keyword>
<proteinExistence type="predicted"/>
<dbReference type="SUPFAM" id="SSF53474">
    <property type="entry name" value="alpha/beta-Hydrolases"/>
    <property type="match status" value="1"/>
</dbReference>
<protein>
    <recommendedName>
        <fullName evidence="5">Carrier domain-containing protein</fullName>
    </recommendedName>
</protein>
<comment type="cofactor">
    <cofactor evidence="1">
        <name>pantetheine 4'-phosphate</name>
        <dbReference type="ChEBI" id="CHEBI:47942"/>
    </cofactor>
</comment>
<dbReference type="SUPFAM" id="SSF52777">
    <property type="entry name" value="CoA-dependent acyltransferases"/>
    <property type="match status" value="2"/>
</dbReference>
<dbReference type="PROSITE" id="PS50075">
    <property type="entry name" value="CARRIER"/>
    <property type="match status" value="2"/>
</dbReference>
<dbReference type="CDD" id="cd19540">
    <property type="entry name" value="LCL_NRPS-like"/>
    <property type="match status" value="1"/>
</dbReference>
<dbReference type="SMART" id="SM00823">
    <property type="entry name" value="PKS_PP"/>
    <property type="match status" value="2"/>
</dbReference>
<evidence type="ECO:0000313" key="7">
    <source>
        <dbReference type="Proteomes" id="UP000658127"/>
    </source>
</evidence>
<evidence type="ECO:0000256" key="4">
    <source>
        <dbReference type="SAM" id="MobiDB-lite"/>
    </source>
</evidence>
<keyword evidence="2" id="KW-0596">Phosphopantetheine</keyword>
<feature type="compositionally biased region" description="Basic and acidic residues" evidence="4">
    <location>
        <begin position="1218"/>
        <end position="1228"/>
    </location>
</feature>
<dbReference type="Pfam" id="PF00975">
    <property type="entry name" value="Thioesterase"/>
    <property type="match status" value="1"/>
</dbReference>
<dbReference type="NCBIfam" id="TIGR01733">
    <property type="entry name" value="AA-adenyl-dom"/>
    <property type="match status" value="2"/>
</dbReference>
<dbReference type="InterPro" id="IPR010071">
    <property type="entry name" value="AA_adenyl_dom"/>
</dbReference>
<dbReference type="Proteomes" id="UP000658127">
    <property type="component" value="Unassembled WGS sequence"/>
</dbReference>
<dbReference type="Gene3D" id="3.30.559.30">
    <property type="entry name" value="Nonribosomal peptide synthetase, condensation domain"/>
    <property type="match status" value="1"/>
</dbReference>
<dbReference type="InterPro" id="IPR001031">
    <property type="entry name" value="Thioesterase"/>
</dbReference>
<dbReference type="InterPro" id="IPR020802">
    <property type="entry name" value="TesA-like"/>
</dbReference>
<evidence type="ECO:0000256" key="2">
    <source>
        <dbReference type="ARBA" id="ARBA00022450"/>
    </source>
</evidence>
<dbReference type="InterPro" id="IPR042099">
    <property type="entry name" value="ANL_N_sf"/>
</dbReference>
<dbReference type="InterPro" id="IPR020806">
    <property type="entry name" value="PKS_PP-bd"/>
</dbReference>
<feature type="domain" description="Carrier" evidence="5">
    <location>
        <begin position="1690"/>
        <end position="1765"/>
    </location>
</feature>
<dbReference type="InterPro" id="IPR025110">
    <property type="entry name" value="AMP-bd_C"/>
</dbReference>
<dbReference type="InterPro" id="IPR023213">
    <property type="entry name" value="CAT-like_dom_sf"/>
</dbReference>
<dbReference type="InterPro" id="IPR001242">
    <property type="entry name" value="Condensation_dom"/>
</dbReference>